<protein>
    <recommendedName>
        <fullName evidence="4">Transmembrane protein</fullName>
    </recommendedName>
</protein>
<keyword evidence="1" id="KW-1133">Transmembrane helix</keyword>
<keyword evidence="3" id="KW-1185">Reference proteome</keyword>
<accession>A0A0J1BEW2</accession>
<gene>
    <name evidence="2" type="ORF">RISK_002803</name>
</gene>
<organism evidence="2 3">
    <name type="scientific">Rhodopirellula islandica</name>
    <dbReference type="NCBI Taxonomy" id="595434"/>
    <lineage>
        <taxon>Bacteria</taxon>
        <taxon>Pseudomonadati</taxon>
        <taxon>Planctomycetota</taxon>
        <taxon>Planctomycetia</taxon>
        <taxon>Pirellulales</taxon>
        <taxon>Pirellulaceae</taxon>
        <taxon>Rhodopirellula</taxon>
    </lineage>
</organism>
<dbReference type="Proteomes" id="UP000036367">
    <property type="component" value="Unassembled WGS sequence"/>
</dbReference>
<proteinExistence type="predicted"/>
<evidence type="ECO:0000256" key="1">
    <source>
        <dbReference type="SAM" id="Phobius"/>
    </source>
</evidence>
<keyword evidence="1" id="KW-0812">Transmembrane</keyword>
<dbReference type="STRING" id="595434.RISK_002803"/>
<sequence length="50" mass="5681">MLMKNPHLETVLAQEQESQEDLRFTSTAFFGQTVLLLLFLVAILLRSLSS</sequence>
<evidence type="ECO:0000313" key="3">
    <source>
        <dbReference type="Proteomes" id="UP000036367"/>
    </source>
</evidence>
<comment type="caution">
    <text evidence="2">The sequence shown here is derived from an EMBL/GenBank/DDBJ whole genome shotgun (WGS) entry which is preliminary data.</text>
</comment>
<dbReference type="AlphaFoldDB" id="A0A0J1BEW2"/>
<dbReference type="EMBL" id="LECT01000023">
    <property type="protein sequence ID" value="KLU05041.1"/>
    <property type="molecule type" value="Genomic_DNA"/>
</dbReference>
<name>A0A0J1BEW2_RHOIS</name>
<feature type="transmembrane region" description="Helical" evidence="1">
    <location>
        <begin position="29"/>
        <end position="48"/>
    </location>
</feature>
<reference evidence="2" key="1">
    <citation type="submission" date="2015-05" db="EMBL/GenBank/DDBJ databases">
        <title>Permanent draft genome of Rhodopirellula islandicus K833.</title>
        <authorList>
            <person name="Kizina J."/>
            <person name="Richter M."/>
            <person name="Glockner F.O."/>
            <person name="Harder J."/>
        </authorList>
    </citation>
    <scope>NUCLEOTIDE SEQUENCE [LARGE SCALE GENOMIC DNA]</scope>
    <source>
        <strain evidence="2">K833</strain>
    </source>
</reference>
<dbReference type="PATRIC" id="fig|595434.4.peg.2673"/>
<evidence type="ECO:0000313" key="2">
    <source>
        <dbReference type="EMBL" id="KLU05041.1"/>
    </source>
</evidence>
<keyword evidence="1" id="KW-0472">Membrane</keyword>
<evidence type="ECO:0008006" key="4">
    <source>
        <dbReference type="Google" id="ProtNLM"/>
    </source>
</evidence>